<sequence length="289" mass="31276">MPPSTARNHLPGRRTGDAPFAQLGFLIPMTLADLQPTDAPAILQVEGALAFITLNRPGSFNAIDIDMAVCLERLALVVERDRDVRVLIIRGAGKAFCAGGDIKLFVSHIDNLALPIGRLLEHLNRFLLALRRMDKLVLTSVHGAVAGAGFSMAFMGDFCIAAASTRFRPAYAQIGVSPDAGGTIGLVQALGARRALQIFLDEPEMSAERASQLGLLSRVVEQAELEVQTREYAERLAGLSHVATSATKRLVWQSASVPMDQQLEAEARSIVSCMDTCEFRALLEGLQRR</sequence>
<accession>M5AXS8</accession>
<reference evidence="2" key="2">
    <citation type="journal article" date="2013" name="Appl. Environ. Microbiol.">
        <title>Camphor pathway redux: functional recombinant expression of 2,5- and 3,6-diketocamphane monooxygenases of Pseudomonas putida ATCC 17453 with their cognate flavin reductase catalyzing Baeyer-Villiger reactions.</title>
        <authorList>
            <person name="Iwaki H."/>
            <person name="Grosse S."/>
            <person name="Bergeron H."/>
            <person name="Leisch H."/>
            <person name="Morley K."/>
            <person name="Hasegawa Y."/>
            <person name="Lau P.C.K."/>
        </authorList>
    </citation>
    <scope>NUCLEOTIDE SEQUENCE</scope>
    <source>
        <strain evidence="2">ATCC 17453</strain>
        <plasmid evidence="2">CAM</plasmid>
    </source>
</reference>
<dbReference type="PANTHER" id="PTHR43802">
    <property type="entry name" value="ENOYL-COA HYDRATASE"/>
    <property type="match status" value="1"/>
</dbReference>
<dbReference type="CDD" id="cd06558">
    <property type="entry name" value="crotonase-like"/>
    <property type="match status" value="1"/>
</dbReference>
<gene>
    <name evidence="2" type="primary">camI</name>
</gene>
<comment type="similarity">
    <text evidence="1">Belongs to the enoyl-CoA hydratase/isomerase family.</text>
</comment>
<dbReference type="Pfam" id="PF00378">
    <property type="entry name" value="ECH_1"/>
    <property type="match status" value="1"/>
</dbReference>
<evidence type="ECO:0000313" key="2">
    <source>
        <dbReference type="EMBL" id="BAN13297.1"/>
    </source>
</evidence>
<evidence type="ECO:0000256" key="1">
    <source>
        <dbReference type="ARBA" id="ARBA00005254"/>
    </source>
</evidence>
<dbReference type="GO" id="GO:0003824">
    <property type="term" value="F:catalytic activity"/>
    <property type="evidence" value="ECO:0007669"/>
    <property type="project" value="UniProtKB-ARBA"/>
</dbReference>
<dbReference type="InterPro" id="IPR029045">
    <property type="entry name" value="ClpP/crotonase-like_dom_sf"/>
</dbReference>
<proteinExistence type="inferred from homology"/>
<dbReference type="Gene3D" id="3.90.226.10">
    <property type="entry name" value="2-enoyl-CoA Hydratase, Chain A, domain 1"/>
    <property type="match status" value="1"/>
</dbReference>
<keyword evidence="2" id="KW-0614">Plasmid</keyword>
<geneLocation type="plasmid" evidence="2">
    <name>CAM</name>
</geneLocation>
<dbReference type="SUPFAM" id="SSF52096">
    <property type="entry name" value="ClpP/crotonase"/>
    <property type="match status" value="1"/>
</dbReference>
<dbReference type="PANTHER" id="PTHR43802:SF1">
    <property type="entry name" value="IP11341P-RELATED"/>
    <property type="match status" value="1"/>
</dbReference>
<reference evidence="2" key="1">
    <citation type="journal article" date="2012" name="Appl. Environ. Microbiol.">
        <title>Cloning, Baeyer-Villiger biooxidations, and structures of the camphor pathway 2-oxo-Delta(3)-4,5,5-trimethylcyclopentenylacetyl-coenzyme A monooxygenase of Pseudomonas putida ATCC 17453.</title>
        <authorList>
            <person name="Leisch H."/>
            <person name="Shi R."/>
            <person name="Grosse S."/>
            <person name="Morley K."/>
            <person name="Bergeron H."/>
            <person name="Cygler M."/>
            <person name="Iwaki H."/>
            <person name="Hasegawa Y."/>
            <person name="Lau P.C.K."/>
        </authorList>
    </citation>
    <scope>NUCLEOTIDE SEQUENCE</scope>
    <source>
        <strain evidence="2">ATCC 17453</strain>
        <plasmid evidence="2">CAM</plasmid>
    </source>
</reference>
<dbReference type="InterPro" id="IPR001753">
    <property type="entry name" value="Enoyl-CoA_hydra/iso"/>
</dbReference>
<organism evidence="2">
    <name type="scientific">Pseudomonas putida</name>
    <name type="common">Arthrobacter siderocapsulatus</name>
    <dbReference type="NCBI Taxonomy" id="303"/>
    <lineage>
        <taxon>Bacteria</taxon>
        <taxon>Pseudomonadati</taxon>
        <taxon>Pseudomonadota</taxon>
        <taxon>Gammaproteobacteria</taxon>
        <taxon>Pseudomonadales</taxon>
        <taxon>Pseudomonadaceae</taxon>
        <taxon>Pseudomonas</taxon>
    </lineage>
</organism>
<dbReference type="AlphaFoldDB" id="M5AXS8"/>
<name>M5AXS8_PSEPU</name>
<protein>
    <submittedName>
        <fullName evidence="2">Putative enoyl-CoA hydratase</fullName>
    </submittedName>
</protein>
<dbReference type="EMBL" id="AB771747">
    <property type="protein sequence ID" value="BAN13297.1"/>
    <property type="molecule type" value="Genomic_DNA"/>
</dbReference>